<feature type="region of interest" description="Disordered" evidence="1">
    <location>
        <begin position="1"/>
        <end position="105"/>
    </location>
</feature>
<proteinExistence type="predicted"/>
<evidence type="ECO:0000313" key="2">
    <source>
        <dbReference type="EMBL" id="GEU49564.1"/>
    </source>
</evidence>
<feature type="compositionally biased region" description="Polar residues" evidence="1">
    <location>
        <begin position="30"/>
        <end position="45"/>
    </location>
</feature>
<feature type="compositionally biased region" description="Polar residues" evidence="1">
    <location>
        <begin position="335"/>
        <end position="348"/>
    </location>
</feature>
<evidence type="ECO:0000256" key="1">
    <source>
        <dbReference type="SAM" id="MobiDB-lite"/>
    </source>
</evidence>
<gene>
    <name evidence="2" type="ORF">Tci_021542</name>
</gene>
<feature type="region of interest" description="Disordered" evidence="1">
    <location>
        <begin position="334"/>
        <end position="364"/>
    </location>
</feature>
<accession>A0A6L2KNU7</accession>
<feature type="compositionally biased region" description="Low complexity" evidence="1">
    <location>
        <begin position="355"/>
        <end position="364"/>
    </location>
</feature>
<organism evidence="2">
    <name type="scientific">Tanacetum cinerariifolium</name>
    <name type="common">Dalmatian daisy</name>
    <name type="synonym">Chrysanthemum cinerariifolium</name>
    <dbReference type="NCBI Taxonomy" id="118510"/>
    <lineage>
        <taxon>Eukaryota</taxon>
        <taxon>Viridiplantae</taxon>
        <taxon>Streptophyta</taxon>
        <taxon>Embryophyta</taxon>
        <taxon>Tracheophyta</taxon>
        <taxon>Spermatophyta</taxon>
        <taxon>Magnoliopsida</taxon>
        <taxon>eudicotyledons</taxon>
        <taxon>Gunneridae</taxon>
        <taxon>Pentapetalae</taxon>
        <taxon>asterids</taxon>
        <taxon>campanulids</taxon>
        <taxon>Asterales</taxon>
        <taxon>Asteraceae</taxon>
        <taxon>Asteroideae</taxon>
        <taxon>Anthemideae</taxon>
        <taxon>Anthemidinae</taxon>
        <taxon>Tanacetum</taxon>
    </lineage>
</organism>
<dbReference type="EMBL" id="BKCJ010002583">
    <property type="protein sequence ID" value="GEU49564.1"/>
    <property type="molecule type" value="Genomic_DNA"/>
</dbReference>
<name>A0A6L2KNU7_TANCI</name>
<dbReference type="AlphaFoldDB" id="A0A6L2KNU7"/>
<comment type="caution">
    <text evidence="2">The sequence shown here is derived from an EMBL/GenBank/DDBJ whole genome shotgun (WGS) entry which is preliminary data.</text>
</comment>
<feature type="compositionally biased region" description="Low complexity" evidence="1">
    <location>
        <begin position="1"/>
        <end position="18"/>
    </location>
</feature>
<reference evidence="2" key="1">
    <citation type="journal article" date="2019" name="Sci. Rep.">
        <title>Draft genome of Tanacetum cinerariifolium, the natural source of mosquito coil.</title>
        <authorList>
            <person name="Yamashiro T."/>
            <person name="Shiraishi A."/>
            <person name="Satake H."/>
            <person name="Nakayama K."/>
        </authorList>
    </citation>
    <scope>NUCLEOTIDE SEQUENCE</scope>
</reference>
<sequence>MSSSKVTKGGSSKRTTGSKTDHLKRKKESSSAMDSNLSQTSTSTIVVVEIHKEDQQTAGGPISLGVTSEEGTHSQLSSAEADPEISAPNDYVPQQQGTKVDTRSAFMDDEDQDDETFIIPKESSVENAKRNKDTHTKHKRTLFPPPSPPTVEALLVLLNKVTDTLSRFASILNAHNKGVPSIGKSTASPTKGEKNTNLLTEDANLANLIDLMGVDVAEAITTTCYTKNQSLICKRHNETLYELIHNRKPYLSYLHVFGSLCYLTNDSEDLGPEPQLLTPRTISFGRVSNPPSPTQYVPPTKKDWDILFQPMFNKYLNHPPSVASLVLAVAASEPVDSTGTPSSTTNDQDAPPPSTSQTPQETQSPVIPFGVKEQFHDIEVARIDNDLYFGALILEPNSKESSLMNVITINVHSVNQPTEHLKIDQGSVVG</sequence>
<feature type="region of interest" description="Disordered" evidence="1">
    <location>
        <begin position="126"/>
        <end position="146"/>
    </location>
</feature>
<protein>
    <submittedName>
        <fullName evidence="2">Integrase, catalytic region, zinc finger, CCHC-type, peptidase aspartic, catalytic</fullName>
    </submittedName>
</protein>